<dbReference type="Gene3D" id="1.10.420.10">
    <property type="entry name" value="Peroxidase, domain 2"/>
    <property type="match status" value="1"/>
</dbReference>
<evidence type="ECO:0000256" key="5">
    <source>
        <dbReference type="ARBA" id="ARBA00022723"/>
    </source>
</evidence>
<dbReference type="InterPro" id="IPR044831">
    <property type="entry name" value="Ccp1-like"/>
</dbReference>
<dbReference type="SUPFAM" id="SSF48113">
    <property type="entry name" value="Heme-dependent peroxidases"/>
    <property type="match status" value="1"/>
</dbReference>
<evidence type="ECO:0000256" key="4">
    <source>
        <dbReference type="ARBA" id="ARBA00022617"/>
    </source>
</evidence>
<dbReference type="GO" id="GO:0004601">
    <property type="term" value="F:peroxidase activity"/>
    <property type="evidence" value="ECO:0007669"/>
    <property type="project" value="UniProtKB-KW"/>
</dbReference>
<evidence type="ECO:0000256" key="3">
    <source>
        <dbReference type="ARBA" id="ARBA00022559"/>
    </source>
</evidence>
<evidence type="ECO:0000259" key="9">
    <source>
        <dbReference type="PROSITE" id="PS50873"/>
    </source>
</evidence>
<dbReference type="PANTHER" id="PTHR31356:SF53">
    <property type="entry name" value="HEME PEROXIDASE"/>
    <property type="match status" value="1"/>
</dbReference>
<keyword evidence="5" id="KW-0479">Metal-binding</keyword>
<evidence type="ECO:0000256" key="7">
    <source>
        <dbReference type="ARBA" id="ARBA00023004"/>
    </source>
</evidence>
<dbReference type="Gene3D" id="1.10.520.10">
    <property type="match status" value="1"/>
</dbReference>
<evidence type="ECO:0000256" key="1">
    <source>
        <dbReference type="ARBA" id="ARBA00003917"/>
    </source>
</evidence>
<dbReference type="PRINTS" id="PR00458">
    <property type="entry name" value="PEROXIDASE"/>
</dbReference>
<reference evidence="10" key="2">
    <citation type="submission" date="2021-10" db="EMBL/GenBank/DDBJ databases">
        <title>Phylogenomics reveals ancestral predisposition of the termite-cultivated fungus Termitomyces towards a domesticated lifestyle.</title>
        <authorList>
            <person name="Auxier B."/>
            <person name="Grum-Grzhimaylo A."/>
            <person name="Cardenas M.E."/>
            <person name="Lodge J.D."/>
            <person name="Laessoe T."/>
            <person name="Pedersen O."/>
            <person name="Smith M.E."/>
            <person name="Kuyper T.W."/>
            <person name="Franco-Molano E.A."/>
            <person name="Baroni T.J."/>
            <person name="Aanen D.K."/>
        </authorList>
    </citation>
    <scope>NUCLEOTIDE SEQUENCE</scope>
    <source>
        <strain evidence="10">D49</strain>
    </source>
</reference>
<dbReference type="GO" id="GO:0034599">
    <property type="term" value="P:cellular response to oxidative stress"/>
    <property type="evidence" value="ECO:0007669"/>
    <property type="project" value="InterPro"/>
</dbReference>
<keyword evidence="8" id="KW-0732">Signal</keyword>
<reference evidence="10" key="1">
    <citation type="submission" date="2021-02" db="EMBL/GenBank/DDBJ databases">
        <authorList>
            <person name="Nieuwenhuis M."/>
            <person name="Van De Peppel L.J.J."/>
        </authorList>
    </citation>
    <scope>NUCLEOTIDE SEQUENCE</scope>
    <source>
        <strain evidence="10">D49</strain>
    </source>
</reference>
<dbReference type="EC" id="1.11.1.-" evidence="8"/>
<dbReference type="EMBL" id="JABCKI010000106">
    <property type="protein sequence ID" value="KAG5652675.1"/>
    <property type="molecule type" value="Genomic_DNA"/>
</dbReference>
<dbReference type="OrthoDB" id="5985073at2759"/>
<accession>A0A9P7GSI8</accession>
<keyword evidence="3 8" id="KW-0575">Peroxidase</keyword>
<keyword evidence="4" id="KW-0349">Heme</keyword>
<evidence type="ECO:0000256" key="2">
    <source>
        <dbReference type="ARBA" id="ARBA00005997"/>
    </source>
</evidence>
<feature type="signal peptide" evidence="8">
    <location>
        <begin position="1"/>
        <end position="28"/>
    </location>
</feature>
<organism evidence="10 11">
    <name type="scientific">Sphagnurus paluster</name>
    <dbReference type="NCBI Taxonomy" id="117069"/>
    <lineage>
        <taxon>Eukaryota</taxon>
        <taxon>Fungi</taxon>
        <taxon>Dikarya</taxon>
        <taxon>Basidiomycota</taxon>
        <taxon>Agaricomycotina</taxon>
        <taxon>Agaricomycetes</taxon>
        <taxon>Agaricomycetidae</taxon>
        <taxon>Agaricales</taxon>
        <taxon>Tricholomatineae</taxon>
        <taxon>Lyophyllaceae</taxon>
        <taxon>Sphagnurus</taxon>
    </lineage>
</organism>
<dbReference type="PROSITE" id="PS50873">
    <property type="entry name" value="PEROXIDASE_4"/>
    <property type="match status" value="1"/>
</dbReference>
<evidence type="ECO:0000256" key="8">
    <source>
        <dbReference type="RuleBase" id="RU363051"/>
    </source>
</evidence>
<proteinExistence type="inferred from homology"/>
<feature type="domain" description="Plant heme peroxidase family profile" evidence="9">
    <location>
        <begin position="123"/>
        <end position="300"/>
    </location>
</feature>
<dbReference type="InterPro" id="IPR002016">
    <property type="entry name" value="Haem_peroxidase"/>
</dbReference>
<dbReference type="PANTHER" id="PTHR31356">
    <property type="entry name" value="THYLAKOID LUMENAL 29 KDA PROTEIN, CHLOROPLASTIC-RELATED"/>
    <property type="match status" value="1"/>
</dbReference>
<comment type="caution">
    <text evidence="10">The sequence shown here is derived from an EMBL/GenBank/DDBJ whole genome shotgun (WGS) entry which is preliminary data.</text>
</comment>
<gene>
    <name evidence="10" type="ORF">H0H81_004112</name>
</gene>
<keyword evidence="7" id="KW-0408">Iron</keyword>
<dbReference type="InterPro" id="IPR002207">
    <property type="entry name" value="Peroxidase_I"/>
</dbReference>
<dbReference type="GO" id="GO:0046872">
    <property type="term" value="F:metal ion binding"/>
    <property type="evidence" value="ECO:0007669"/>
    <property type="project" value="UniProtKB-UniRule"/>
</dbReference>
<dbReference type="InterPro" id="IPR010255">
    <property type="entry name" value="Haem_peroxidase_sf"/>
</dbReference>
<comment type="similarity">
    <text evidence="2">Belongs to the peroxidase family. Cytochrome c peroxidase subfamily.</text>
</comment>
<keyword evidence="11" id="KW-1185">Reference proteome</keyword>
<protein>
    <recommendedName>
        <fullName evidence="8">Peroxidase</fullName>
        <ecNumber evidence="8">1.11.1.-</ecNumber>
    </recommendedName>
</protein>
<dbReference type="AlphaFoldDB" id="A0A9P7GSI8"/>
<dbReference type="Proteomes" id="UP000717328">
    <property type="component" value="Unassembled WGS sequence"/>
</dbReference>
<dbReference type="Pfam" id="PF00141">
    <property type="entry name" value="peroxidase"/>
    <property type="match status" value="1"/>
</dbReference>
<dbReference type="GO" id="GO:0020037">
    <property type="term" value="F:heme binding"/>
    <property type="evidence" value="ECO:0007669"/>
    <property type="project" value="UniProtKB-UniRule"/>
</dbReference>
<evidence type="ECO:0000313" key="10">
    <source>
        <dbReference type="EMBL" id="KAG5652675.1"/>
    </source>
</evidence>
<name>A0A9P7GSI8_9AGAR</name>
<dbReference type="GO" id="GO:0042744">
    <property type="term" value="P:hydrogen peroxide catabolic process"/>
    <property type="evidence" value="ECO:0007669"/>
    <property type="project" value="TreeGrafter"/>
</dbReference>
<evidence type="ECO:0000256" key="6">
    <source>
        <dbReference type="ARBA" id="ARBA00023002"/>
    </source>
</evidence>
<sequence length="529" mass="57596">MVSATHSISNSAFSLLLLCILGVNPVKGVSSATFKWPDPRMDLIDETLYGAKQLAALTENCAPRDKTTVAAQWIRLAYHDSSTADVREQTGGLDASIVYELEEDENVGVKGLDDFRHFTSPYVSMADVIAMGTVLSVASCGGPIIPFRGGRVDATKAGPDTVPEPYEDLEDHIESFKRQGFTKTEMIGLVACGHTLGGVRKVDFPDIIPETGPDFENFDRTEFKFDNAVYVDVTEFLDDTTANPLVRTFNETNRSDLRIFGSDKNVTMRSLASPDKFSKTCGSLLERMINTVPKGVKLTDTVDPFENKVSGVSLFPQNGTLVLQATLRRISANPKRSVKLFWQERQKQGSSACNSSGCSVNPTKTTTYSASFFGKLRGVKEFTNYEFRAQIPLGASVSKFWFTVDEGSGAKTVENGGGRYEIEQDTVVYDPARTTIASAGVDGKVLVVGVRTEQAAGAKVSVETYQGDTSNYIPIIQNVDLQLDTKNPPKDGYTFFTGSISSGASYLHVNAVVGGKKIRQFVDSKDLVL</sequence>
<dbReference type="GO" id="GO:0000302">
    <property type="term" value="P:response to reactive oxygen species"/>
    <property type="evidence" value="ECO:0007669"/>
    <property type="project" value="TreeGrafter"/>
</dbReference>
<feature type="chain" id="PRO_5040541225" description="Peroxidase" evidence="8">
    <location>
        <begin position="29"/>
        <end position="529"/>
    </location>
</feature>
<evidence type="ECO:0000313" key="11">
    <source>
        <dbReference type="Proteomes" id="UP000717328"/>
    </source>
</evidence>
<comment type="function">
    <text evidence="1">Destroys radicals which are normally produced within the cells and which are toxic to biological systems.</text>
</comment>
<dbReference type="PRINTS" id="PR00459">
    <property type="entry name" value="ASPEROXIDASE"/>
</dbReference>
<keyword evidence="6 8" id="KW-0560">Oxidoreductase</keyword>